<reference evidence="3 4" key="1">
    <citation type="submission" date="2016-04" db="EMBL/GenBank/DDBJ databases">
        <title>A degradative enzymes factory behind the ericoid mycorrhizal symbiosis.</title>
        <authorList>
            <consortium name="DOE Joint Genome Institute"/>
            <person name="Martino E."/>
            <person name="Morin E."/>
            <person name="Grelet G."/>
            <person name="Kuo A."/>
            <person name="Kohler A."/>
            <person name="Daghino S."/>
            <person name="Barry K."/>
            <person name="Choi C."/>
            <person name="Cichocki N."/>
            <person name="Clum A."/>
            <person name="Copeland A."/>
            <person name="Hainaut M."/>
            <person name="Haridas S."/>
            <person name="Labutti K."/>
            <person name="Lindquist E."/>
            <person name="Lipzen A."/>
            <person name="Khouja H.-R."/>
            <person name="Murat C."/>
            <person name="Ohm R."/>
            <person name="Olson A."/>
            <person name="Spatafora J."/>
            <person name="Veneault-Fourrey C."/>
            <person name="Henrissat B."/>
            <person name="Grigoriev I."/>
            <person name="Martin F."/>
            <person name="Perotto S."/>
        </authorList>
    </citation>
    <scope>NUCLEOTIDE SEQUENCE [LARGE SCALE GENOMIC DNA]</scope>
    <source>
        <strain evidence="3 4">F</strain>
    </source>
</reference>
<evidence type="ECO:0000256" key="1">
    <source>
        <dbReference type="ARBA" id="ARBA00008061"/>
    </source>
</evidence>
<evidence type="ECO:0000313" key="4">
    <source>
        <dbReference type="Proteomes" id="UP000235786"/>
    </source>
</evidence>
<evidence type="ECO:0000313" key="3">
    <source>
        <dbReference type="EMBL" id="PMD44696.1"/>
    </source>
</evidence>
<dbReference type="EMBL" id="KZ613941">
    <property type="protein sequence ID" value="PMD44696.1"/>
    <property type="molecule type" value="Genomic_DNA"/>
</dbReference>
<comment type="similarity">
    <text evidence="1">Belongs to the glycosyl hydrolase 13 family.</text>
</comment>
<dbReference type="GO" id="GO:0004575">
    <property type="term" value="F:sucrose alpha-glucosidase activity"/>
    <property type="evidence" value="ECO:0007669"/>
    <property type="project" value="TreeGrafter"/>
</dbReference>
<evidence type="ECO:0000259" key="2">
    <source>
        <dbReference type="Pfam" id="PF00128"/>
    </source>
</evidence>
<dbReference type="GO" id="GO:0033934">
    <property type="term" value="F:glucan 1,4-alpha-maltotriohydrolase activity"/>
    <property type="evidence" value="ECO:0007669"/>
    <property type="project" value="TreeGrafter"/>
</dbReference>
<dbReference type="OrthoDB" id="1740265at2759"/>
<dbReference type="GO" id="GO:0000025">
    <property type="term" value="P:maltose catabolic process"/>
    <property type="evidence" value="ECO:0007669"/>
    <property type="project" value="TreeGrafter"/>
</dbReference>
<dbReference type="AlphaFoldDB" id="A0A2J6S1P5"/>
<dbReference type="GO" id="GO:0004556">
    <property type="term" value="F:alpha-amylase activity"/>
    <property type="evidence" value="ECO:0007669"/>
    <property type="project" value="TreeGrafter"/>
</dbReference>
<proteinExistence type="inferred from homology"/>
<gene>
    <name evidence="3" type="ORF">L207DRAFT_630981</name>
</gene>
<protein>
    <submittedName>
        <fullName evidence="3">Glycoside hydrolase family 13 protein</fullName>
    </submittedName>
</protein>
<dbReference type="GO" id="GO:0005987">
    <property type="term" value="P:sucrose catabolic process"/>
    <property type="evidence" value="ECO:0007669"/>
    <property type="project" value="TreeGrafter"/>
</dbReference>
<dbReference type="Proteomes" id="UP000235786">
    <property type="component" value="Unassembled WGS sequence"/>
</dbReference>
<keyword evidence="3" id="KW-0378">Hydrolase</keyword>
<sequence>MDVINFISKEPGLPDAPPRDPMSEWQDEYDAFSVGEMPYVHDPKEVIKSFGYDRGELAMIFQFDHVDIDHGPHGDSIFNNMQTFMYTNDGWNALYLENHDQPRSVTRYASGEPEYRARSSKMLFTSLGCLAGTPFIYEGQELGMSNVPKEWPIEGYKDLKTLNHWRTQCVCESRRPFSNASGLPSHRSRSFMIAGTSFQKPRDTNRALGCSETTTWYGILKLSSDIVAKSCNVSVVSVRVYSRGSAVAGIDDLDLVATDRIDSN</sequence>
<dbReference type="Pfam" id="PF00128">
    <property type="entry name" value="Alpha-amylase"/>
    <property type="match status" value="1"/>
</dbReference>
<dbReference type="Gene3D" id="3.20.20.80">
    <property type="entry name" value="Glycosidases"/>
    <property type="match status" value="1"/>
</dbReference>
<feature type="domain" description="Glycosyl hydrolase family 13 catalytic" evidence="2">
    <location>
        <begin position="1"/>
        <end position="152"/>
    </location>
</feature>
<organism evidence="3 4">
    <name type="scientific">Hyaloscypha variabilis (strain UAMH 11265 / GT02V1 / F)</name>
    <name type="common">Meliniomyces variabilis</name>
    <dbReference type="NCBI Taxonomy" id="1149755"/>
    <lineage>
        <taxon>Eukaryota</taxon>
        <taxon>Fungi</taxon>
        <taxon>Dikarya</taxon>
        <taxon>Ascomycota</taxon>
        <taxon>Pezizomycotina</taxon>
        <taxon>Leotiomycetes</taxon>
        <taxon>Helotiales</taxon>
        <taxon>Hyaloscyphaceae</taxon>
        <taxon>Hyaloscypha</taxon>
        <taxon>Hyaloscypha variabilis</taxon>
    </lineage>
</organism>
<dbReference type="PANTHER" id="PTHR10357:SF232">
    <property type="entry name" value="GLYCOSYL HYDROLASE FAMILY 13 CATALYTIC DOMAIN-CONTAINING PROTEIN"/>
    <property type="match status" value="1"/>
</dbReference>
<keyword evidence="4" id="KW-1185">Reference proteome</keyword>
<dbReference type="STRING" id="1149755.A0A2J6S1P5"/>
<dbReference type="PANTHER" id="PTHR10357">
    <property type="entry name" value="ALPHA-AMYLASE FAMILY MEMBER"/>
    <property type="match status" value="1"/>
</dbReference>
<dbReference type="InterPro" id="IPR006047">
    <property type="entry name" value="GH13_cat_dom"/>
</dbReference>
<name>A0A2J6S1P5_HYAVF</name>
<accession>A0A2J6S1P5</accession>
<dbReference type="SUPFAM" id="SSF51445">
    <property type="entry name" value="(Trans)glycosidases"/>
    <property type="match status" value="1"/>
</dbReference>
<dbReference type="InterPro" id="IPR017853">
    <property type="entry name" value="GH"/>
</dbReference>
<dbReference type="GO" id="GO:0004574">
    <property type="term" value="F:oligo-1,6-glucosidase activity"/>
    <property type="evidence" value="ECO:0007669"/>
    <property type="project" value="TreeGrafter"/>
</dbReference>